<keyword evidence="2" id="KW-1185">Reference proteome</keyword>
<evidence type="ECO:0000313" key="2">
    <source>
        <dbReference type="Proteomes" id="UP001732700"/>
    </source>
</evidence>
<reference evidence="1" key="1">
    <citation type="submission" date="2021-05" db="EMBL/GenBank/DDBJ databases">
        <authorList>
            <person name="Scholz U."/>
            <person name="Mascher M."/>
            <person name="Fiebig A."/>
        </authorList>
    </citation>
    <scope>NUCLEOTIDE SEQUENCE [LARGE SCALE GENOMIC DNA]</scope>
</reference>
<accession>A0ACD5Y724</accession>
<sequence length="794" mass="86543">MIRTLVSMAIATALLLSMSTAAAARVPPAVAPAAVCNTTCGDVKVPYPFGMGPRHCYRQPGFKLTCDYGSEPARPFLGDGGEFEVTDIFLENNTIRVVSSHGLNMSGTGRGRWSLGGGGGDRDGAPPAPYVLLPDFNEFILTGCNVQATLVGNGSIVSGCASFCSATHDGSGVTGSFAPSGKICSNIGCCQSEIPIDHASYDVRLRGLDLDDDDDDDDDDGAFLKKNREAGSKVGGGLPAVNVIIAEAGWLNQDMAMFLSNPEHSRRRPKDDGLRRVPVILQWAVPHGAATTDFETRACPRDAERSICKSSNSVCRDEAYFTLTGYSCQCKEGYEGNPYLIGGCQDTKECDRKEENGCFGDCEELPGSFECRCPKGTHGNPKIRNGCIKPTINKGHRHLNLIIALSVASGPFVLLLVLVALLIIRDLKKHKEKALRRKLFSQNRGQLLKQLVSHRTDIAERMIIPLEELRKATNNFDRARKVGQGGHGTVYKGILSDLHVVAIKKSSIVVKREIDEFINEVAILSQMNHKNIVKLHGCCLETEVPLLALSDHLHKEALVSLPLEARIRIASEIGKALAYLHSAVSIPVIHRDIKYSNILLDDALTAKVSDFGASRYILMDQTGLSTTLVQGTRGYLDPMYYYTGRLSEMSDVYNFGVLLIELLTRKKPTLYVSSEGDGLAVQFVALFTEGNLAKILDPQVIEEGGSKVKEAAALAVSCIKLRGQDRPTMRQVEMALEALRASKEHVPTDLAAEKEEKKHIASSYMLTSGTINLEEGSRCYSLEEEFMLSARYPR</sequence>
<protein>
    <submittedName>
        <fullName evidence="1">Uncharacterized protein</fullName>
    </submittedName>
</protein>
<evidence type="ECO:0000313" key="1">
    <source>
        <dbReference type="EnsemblPlants" id="AVESA.00010b.r2.5DG0952900.1.CDS"/>
    </source>
</evidence>
<proteinExistence type="predicted"/>
<organism evidence="1 2">
    <name type="scientific">Avena sativa</name>
    <name type="common">Oat</name>
    <dbReference type="NCBI Taxonomy" id="4498"/>
    <lineage>
        <taxon>Eukaryota</taxon>
        <taxon>Viridiplantae</taxon>
        <taxon>Streptophyta</taxon>
        <taxon>Embryophyta</taxon>
        <taxon>Tracheophyta</taxon>
        <taxon>Spermatophyta</taxon>
        <taxon>Magnoliopsida</taxon>
        <taxon>Liliopsida</taxon>
        <taxon>Poales</taxon>
        <taxon>Poaceae</taxon>
        <taxon>BOP clade</taxon>
        <taxon>Pooideae</taxon>
        <taxon>Poodae</taxon>
        <taxon>Poeae</taxon>
        <taxon>Poeae Chloroplast Group 1 (Aveneae type)</taxon>
        <taxon>Aveninae</taxon>
        <taxon>Avena</taxon>
    </lineage>
</organism>
<name>A0ACD5Y724_AVESA</name>
<dbReference type="EnsemblPlants" id="AVESA.00010b.r2.5DG0952900.1">
    <property type="protein sequence ID" value="AVESA.00010b.r2.5DG0952900.1.CDS"/>
    <property type="gene ID" value="AVESA.00010b.r2.5DG0952900"/>
</dbReference>
<reference evidence="1" key="2">
    <citation type="submission" date="2025-09" db="UniProtKB">
        <authorList>
            <consortium name="EnsemblPlants"/>
        </authorList>
    </citation>
    <scope>IDENTIFICATION</scope>
</reference>
<dbReference type="Proteomes" id="UP001732700">
    <property type="component" value="Chromosome 5D"/>
</dbReference>